<dbReference type="VEuPathDB" id="FungiDB:SeMB42_g05604"/>
<name>A0A507CQF1_9FUNG</name>
<evidence type="ECO:0000313" key="4">
    <source>
        <dbReference type="Proteomes" id="UP000317494"/>
    </source>
</evidence>
<evidence type="ECO:0000313" key="2">
    <source>
        <dbReference type="EMBL" id="TPX41363.1"/>
    </source>
</evidence>
<gene>
    <name evidence="3" type="ORF">SeLEV6574_g00416</name>
    <name evidence="2" type="ORF">SeMB42_g05604</name>
</gene>
<accession>A0A507CQF1</accession>
<sequence>MLLESWPARAQFCQGRAFGGREFRHIRELNASCNSWFKSQNLLTAPPPSVPTAKGQPLEAWPPPSD</sequence>
<proteinExistence type="predicted"/>
<evidence type="ECO:0000313" key="3">
    <source>
        <dbReference type="EMBL" id="TPX51169.1"/>
    </source>
</evidence>
<keyword evidence="4" id="KW-1185">Reference proteome</keyword>
<dbReference type="Proteomes" id="UP000320475">
    <property type="component" value="Unassembled WGS sequence"/>
</dbReference>
<evidence type="ECO:0000313" key="5">
    <source>
        <dbReference type="Proteomes" id="UP000320475"/>
    </source>
</evidence>
<dbReference type="Proteomes" id="UP000317494">
    <property type="component" value="Unassembled WGS sequence"/>
</dbReference>
<feature type="region of interest" description="Disordered" evidence="1">
    <location>
        <begin position="46"/>
        <end position="66"/>
    </location>
</feature>
<evidence type="ECO:0000256" key="1">
    <source>
        <dbReference type="SAM" id="MobiDB-lite"/>
    </source>
</evidence>
<dbReference type="EMBL" id="QEAN01000274">
    <property type="protein sequence ID" value="TPX41363.1"/>
    <property type="molecule type" value="Genomic_DNA"/>
</dbReference>
<dbReference type="EMBL" id="QEAM01000007">
    <property type="protein sequence ID" value="TPX51169.1"/>
    <property type="molecule type" value="Genomic_DNA"/>
</dbReference>
<dbReference type="AlphaFoldDB" id="A0A507CQF1"/>
<organism evidence="2 4">
    <name type="scientific">Synchytrium endobioticum</name>
    <dbReference type="NCBI Taxonomy" id="286115"/>
    <lineage>
        <taxon>Eukaryota</taxon>
        <taxon>Fungi</taxon>
        <taxon>Fungi incertae sedis</taxon>
        <taxon>Chytridiomycota</taxon>
        <taxon>Chytridiomycota incertae sedis</taxon>
        <taxon>Chytridiomycetes</taxon>
        <taxon>Synchytriales</taxon>
        <taxon>Synchytriaceae</taxon>
        <taxon>Synchytrium</taxon>
    </lineage>
</organism>
<comment type="caution">
    <text evidence="2">The sequence shown here is derived from an EMBL/GenBank/DDBJ whole genome shotgun (WGS) entry which is preliminary data.</text>
</comment>
<reference evidence="4 5" key="1">
    <citation type="journal article" date="2019" name="Sci. Rep.">
        <title>Comparative genomics of chytrid fungi reveal insights into the obligate biotrophic and pathogenic lifestyle of Synchytrium endobioticum.</title>
        <authorList>
            <person name="van de Vossenberg B.T.L.H."/>
            <person name="Warris S."/>
            <person name="Nguyen H.D.T."/>
            <person name="van Gent-Pelzer M.P.E."/>
            <person name="Joly D.L."/>
            <person name="van de Geest H.C."/>
            <person name="Bonants P.J.M."/>
            <person name="Smith D.S."/>
            <person name="Levesque C.A."/>
            <person name="van der Lee T.A.J."/>
        </authorList>
    </citation>
    <scope>NUCLEOTIDE SEQUENCE [LARGE SCALE GENOMIC DNA]</scope>
    <source>
        <strain evidence="3 5">LEV6574</strain>
        <strain evidence="2 4">MB42</strain>
    </source>
</reference>
<protein>
    <submittedName>
        <fullName evidence="2">Uncharacterized protein</fullName>
    </submittedName>
</protein>